<name>A0ABQ6N3X5_9STRA</name>
<dbReference type="EMBL" id="BRYB01003594">
    <property type="protein sequence ID" value="GMI39240.1"/>
    <property type="molecule type" value="Genomic_DNA"/>
</dbReference>
<organism evidence="1 2">
    <name type="scientific">Tetraparma gracilis</name>
    <dbReference type="NCBI Taxonomy" id="2962635"/>
    <lineage>
        <taxon>Eukaryota</taxon>
        <taxon>Sar</taxon>
        <taxon>Stramenopiles</taxon>
        <taxon>Ochrophyta</taxon>
        <taxon>Bolidophyceae</taxon>
        <taxon>Parmales</taxon>
        <taxon>Triparmaceae</taxon>
        <taxon>Tetraparma</taxon>
    </lineage>
</organism>
<protein>
    <submittedName>
        <fullName evidence="1">Uncharacterized protein</fullName>
    </submittedName>
</protein>
<comment type="caution">
    <text evidence="1">The sequence shown here is derived from an EMBL/GenBank/DDBJ whole genome shotgun (WGS) entry which is preliminary data.</text>
</comment>
<evidence type="ECO:0000313" key="2">
    <source>
        <dbReference type="Proteomes" id="UP001165060"/>
    </source>
</evidence>
<proteinExistence type="predicted"/>
<sequence length="156" mass="16850">MQTPPPTPINIDDAVELLSPFRLSDSADPLTIALNEAFYAQTLCLDEPWGARQLNSFSFSSASSDEPEANDWLGPLSPLLLQLVLAEDAGSLAAAGAELGELRESYPGLDAVKTVHLLAKNHQLWLRGRERELLREIGEGGGGDRADDGAGWSNYF</sequence>
<dbReference type="Proteomes" id="UP001165060">
    <property type="component" value="Unassembled WGS sequence"/>
</dbReference>
<gene>
    <name evidence="1" type="ORF">TeGR_g9563</name>
</gene>
<reference evidence="1 2" key="1">
    <citation type="journal article" date="2023" name="Commun. Biol.">
        <title>Genome analysis of Parmales, the sister group of diatoms, reveals the evolutionary specialization of diatoms from phago-mixotrophs to photoautotrophs.</title>
        <authorList>
            <person name="Ban H."/>
            <person name="Sato S."/>
            <person name="Yoshikawa S."/>
            <person name="Yamada K."/>
            <person name="Nakamura Y."/>
            <person name="Ichinomiya M."/>
            <person name="Sato N."/>
            <person name="Blanc-Mathieu R."/>
            <person name="Endo H."/>
            <person name="Kuwata A."/>
            <person name="Ogata H."/>
        </authorList>
    </citation>
    <scope>NUCLEOTIDE SEQUENCE [LARGE SCALE GENOMIC DNA]</scope>
</reference>
<accession>A0ABQ6N3X5</accession>
<evidence type="ECO:0000313" key="1">
    <source>
        <dbReference type="EMBL" id="GMI39240.1"/>
    </source>
</evidence>
<keyword evidence="2" id="KW-1185">Reference proteome</keyword>